<reference evidence="3 4" key="1">
    <citation type="submission" date="2017-03" db="EMBL/GenBank/DDBJ databases">
        <title>Genome of the blue death feigning beetle - Asbolus verrucosus.</title>
        <authorList>
            <person name="Rider S.D."/>
        </authorList>
    </citation>
    <scope>NUCLEOTIDE SEQUENCE [LARGE SCALE GENOMIC DNA]</scope>
    <source>
        <strain evidence="3">Butters</strain>
        <tissue evidence="3">Head and leg muscle</tissue>
    </source>
</reference>
<gene>
    <name evidence="3" type="ORF">BDFB_006911</name>
</gene>
<dbReference type="InterPro" id="IPR042344">
    <property type="entry name" value="ZCCHC14"/>
</dbReference>
<organism evidence="3 4">
    <name type="scientific">Asbolus verrucosus</name>
    <name type="common">Desert ironclad beetle</name>
    <dbReference type="NCBI Taxonomy" id="1661398"/>
    <lineage>
        <taxon>Eukaryota</taxon>
        <taxon>Metazoa</taxon>
        <taxon>Ecdysozoa</taxon>
        <taxon>Arthropoda</taxon>
        <taxon>Hexapoda</taxon>
        <taxon>Insecta</taxon>
        <taxon>Pterygota</taxon>
        <taxon>Neoptera</taxon>
        <taxon>Endopterygota</taxon>
        <taxon>Coleoptera</taxon>
        <taxon>Polyphaga</taxon>
        <taxon>Cucujiformia</taxon>
        <taxon>Tenebrionidae</taxon>
        <taxon>Pimeliinae</taxon>
        <taxon>Asbolus</taxon>
    </lineage>
</organism>
<dbReference type="STRING" id="1661398.A0A482V178"/>
<evidence type="ECO:0000313" key="4">
    <source>
        <dbReference type="Proteomes" id="UP000292052"/>
    </source>
</evidence>
<dbReference type="OrthoDB" id="6361509at2759"/>
<comment type="caution">
    <text evidence="3">The sequence shown here is derived from an EMBL/GenBank/DDBJ whole genome shotgun (WGS) entry which is preliminary data.</text>
</comment>
<dbReference type="AlphaFoldDB" id="A0A482V178"/>
<dbReference type="Pfam" id="PF26034">
    <property type="entry name" value="PHAT_SMAUG"/>
    <property type="match status" value="1"/>
</dbReference>
<accession>A0A482V178</accession>
<feature type="domain" description="RNA-binding protein vts1-like alpha-helical" evidence="1">
    <location>
        <begin position="4"/>
        <end position="47"/>
    </location>
</feature>
<keyword evidence="4" id="KW-1185">Reference proteome</keyword>
<protein>
    <submittedName>
        <fullName evidence="3">Uncharacterized protein</fullName>
    </submittedName>
</protein>
<dbReference type="InterPro" id="IPR057327">
    <property type="entry name" value="Vts1_dom"/>
</dbReference>
<dbReference type="EMBL" id="QDEB01134330">
    <property type="protein sequence ID" value="RZB38736.1"/>
    <property type="molecule type" value="Genomic_DNA"/>
</dbReference>
<sequence>MVCKEDVLLWFKDLEGYKRIDVLYELLNMCIPFEVRFLGSCIEEIGKHTYQELRGSELNANDLDRLSKDTSLGPGLLDESVRHRVLLYLSLLRSRNCSVANWLYKSILRTDWLEDCIVKGNLKDENIQSEFLLLFVMALHHPAFIFEQKLYFSKILTQLIELRESKNRISPKPSVFGYPPGFGYPTVKTMVRVHFSVHYNFETKLNC</sequence>
<name>A0A482V178_ASBVE</name>
<evidence type="ECO:0000313" key="3">
    <source>
        <dbReference type="EMBL" id="RZB38736.1"/>
    </source>
</evidence>
<evidence type="ECO:0000259" key="2">
    <source>
        <dbReference type="Pfam" id="PF26034"/>
    </source>
</evidence>
<feature type="domain" description="SMAUG/ZCCHC2-like PHAT" evidence="2">
    <location>
        <begin position="53"/>
        <end position="162"/>
    </location>
</feature>
<proteinExistence type="predicted"/>
<dbReference type="Pfam" id="PF25479">
    <property type="entry name" value="Vts1"/>
    <property type="match status" value="1"/>
</dbReference>
<dbReference type="Proteomes" id="UP000292052">
    <property type="component" value="Unassembled WGS sequence"/>
</dbReference>
<dbReference type="PANTHER" id="PTHR16195">
    <property type="entry name" value="ZINC FINGER CCHC DOMAIN CONTAINING PROTEIN"/>
    <property type="match status" value="1"/>
</dbReference>
<dbReference type="PANTHER" id="PTHR16195:SF16">
    <property type="entry name" value="ZINC FINGER CCHC DOMAIN-CONTAINING PROTEIN 14"/>
    <property type="match status" value="1"/>
</dbReference>
<evidence type="ECO:0000259" key="1">
    <source>
        <dbReference type="Pfam" id="PF25479"/>
    </source>
</evidence>
<dbReference type="InterPro" id="IPR058599">
    <property type="entry name" value="PHAT_Smg/ZCCHC2-like"/>
</dbReference>